<evidence type="ECO:0000256" key="18">
    <source>
        <dbReference type="PROSITE-ProRule" id="PRU00433"/>
    </source>
</evidence>
<evidence type="ECO:0000259" key="22">
    <source>
        <dbReference type="PROSITE" id="PS51007"/>
    </source>
</evidence>
<dbReference type="PROSITE" id="PS00078">
    <property type="entry name" value="COX2"/>
    <property type="match status" value="1"/>
</dbReference>
<dbReference type="OrthoDB" id="9783445at2"/>
<reference evidence="23 24" key="1">
    <citation type="submission" date="2018-07" db="EMBL/GenBank/DDBJ databases">
        <title>Marsedoiliclastica nanhaica gen. nov. sp. nov., a novel marine hydrocarbonoclastic bacterium isolated from an in-situ enriched hydrocarbon-degrading consortium in deep-sea sediment.</title>
        <authorList>
            <person name="Dong C."/>
            <person name="Ma T."/>
            <person name="Liu R."/>
            <person name="Shao Z."/>
        </authorList>
    </citation>
    <scope>NUCLEOTIDE SEQUENCE [LARGE SCALE GENOMIC DNA]</scope>
    <source>
        <strain evidence="24">soil36-7</strain>
    </source>
</reference>
<dbReference type="EMBL" id="CP031093">
    <property type="protein sequence ID" value="QCF26874.1"/>
    <property type="molecule type" value="Genomic_DNA"/>
</dbReference>
<feature type="transmembrane region" description="Helical" evidence="20">
    <location>
        <begin position="127"/>
        <end position="148"/>
    </location>
</feature>
<keyword evidence="14 20" id="KW-0472">Membrane</keyword>
<keyword evidence="6" id="KW-0679">Respiratory chain</keyword>
<evidence type="ECO:0000256" key="13">
    <source>
        <dbReference type="ARBA" id="ARBA00023008"/>
    </source>
</evidence>
<keyword evidence="11 20" id="KW-1133">Transmembrane helix</keyword>
<feature type="domain" description="Cytochrome c" evidence="22">
    <location>
        <begin position="285"/>
        <end position="377"/>
    </location>
</feature>
<dbReference type="Gene3D" id="1.10.287.90">
    <property type="match status" value="1"/>
</dbReference>
<evidence type="ECO:0000256" key="1">
    <source>
        <dbReference type="ARBA" id="ARBA00004141"/>
    </source>
</evidence>
<keyword evidence="7 20" id="KW-0812">Transmembrane</keyword>
<evidence type="ECO:0000256" key="7">
    <source>
        <dbReference type="ARBA" id="ARBA00022692"/>
    </source>
</evidence>
<feature type="region of interest" description="Disordered" evidence="19">
    <location>
        <begin position="29"/>
        <end position="48"/>
    </location>
</feature>
<comment type="subcellular location">
    <subcellularLocation>
        <location evidence="1">Membrane</location>
        <topology evidence="1">Multi-pass membrane protein</topology>
    </subcellularLocation>
</comment>
<evidence type="ECO:0000256" key="17">
    <source>
        <dbReference type="ARBA" id="ARBA00047816"/>
    </source>
</evidence>
<dbReference type="InterPro" id="IPR036909">
    <property type="entry name" value="Cyt_c-like_dom_sf"/>
</dbReference>
<dbReference type="InterPro" id="IPR014222">
    <property type="entry name" value="Cyt_c_oxidase_su2"/>
</dbReference>
<evidence type="ECO:0000256" key="16">
    <source>
        <dbReference type="ARBA" id="ARBA00031399"/>
    </source>
</evidence>
<name>A0A4P7XJZ2_9ALTE</name>
<dbReference type="CDD" id="cd04213">
    <property type="entry name" value="CuRO_CcO_Caa3_II"/>
    <property type="match status" value="1"/>
</dbReference>
<dbReference type="PROSITE" id="PS50857">
    <property type="entry name" value="COX2_CUA"/>
    <property type="match status" value="1"/>
</dbReference>
<protein>
    <recommendedName>
        <fullName evidence="3">cytochrome-c oxidase</fullName>
        <ecNumber evidence="3">7.1.1.9</ecNumber>
    </recommendedName>
    <alternativeName>
        <fullName evidence="16">Cytochrome aa3 subunit 2</fullName>
    </alternativeName>
</protein>
<evidence type="ECO:0000256" key="14">
    <source>
        <dbReference type="ARBA" id="ARBA00023136"/>
    </source>
</evidence>
<gene>
    <name evidence="23" type="primary">coxB</name>
    <name evidence="23" type="ORF">soil367_13550</name>
</gene>
<evidence type="ECO:0000256" key="4">
    <source>
        <dbReference type="ARBA" id="ARBA00022448"/>
    </source>
</evidence>
<evidence type="ECO:0000256" key="19">
    <source>
        <dbReference type="SAM" id="MobiDB-lite"/>
    </source>
</evidence>
<keyword evidence="9" id="KW-1278">Translocase</keyword>
<feature type="transmembrane region" description="Helical" evidence="20">
    <location>
        <begin position="89"/>
        <end position="115"/>
    </location>
</feature>
<keyword evidence="4" id="KW-0813">Transport</keyword>
<dbReference type="InterPro" id="IPR036257">
    <property type="entry name" value="Cyt_c_oxidase_su2_TM_sf"/>
</dbReference>
<keyword evidence="13" id="KW-0186">Copper</keyword>
<evidence type="ECO:0000256" key="11">
    <source>
        <dbReference type="ARBA" id="ARBA00022989"/>
    </source>
</evidence>
<proteinExistence type="inferred from homology"/>
<evidence type="ECO:0000256" key="12">
    <source>
        <dbReference type="ARBA" id="ARBA00023004"/>
    </source>
</evidence>
<dbReference type="PANTHER" id="PTHR22888:SF9">
    <property type="entry name" value="CYTOCHROME C OXIDASE SUBUNIT 2"/>
    <property type="match status" value="1"/>
</dbReference>
<dbReference type="InterPro" id="IPR009056">
    <property type="entry name" value="Cyt_c-like_dom"/>
</dbReference>
<keyword evidence="24" id="KW-1185">Reference proteome</keyword>
<evidence type="ECO:0000256" key="5">
    <source>
        <dbReference type="ARBA" id="ARBA00022617"/>
    </source>
</evidence>
<dbReference type="EC" id="7.1.1.9" evidence="3"/>
<dbReference type="GO" id="GO:0004129">
    <property type="term" value="F:cytochrome-c oxidase activity"/>
    <property type="evidence" value="ECO:0007669"/>
    <property type="project" value="UniProtKB-EC"/>
</dbReference>
<dbReference type="GO" id="GO:0020037">
    <property type="term" value="F:heme binding"/>
    <property type="evidence" value="ECO:0007669"/>
    <property type="project" value="InterPro"/>
</dbReference>
<keyword evidence="8 18" id="KW-0479">Metal-binding</keyword>
<dbReference type="GO" id="GO:0016491">
    <property type="term" value="F:oxidoreductase activity"/>
    <property type="evidence" value="ECO:0007669"/>
    <property type="project" value="UniProtKB-KW"/>
</dbReference>
<dbReference type="NCBIfam" id="TIGR02866">
    <property type="entry name" value="CoxB"/>
    <property type="match status" value="1"/>
</dbReference>
<evidence type="ECO:0000256" key="9">
    <source>
        <dbReference type="ARBA" id="ARBA00022967"/>
    </source>
</evidence>
<evidence type="ECO:0000256" key="2">
    <source>
        <dbReference type="ARBA" id="ARBA00007866"/>
    </source>
</evidence>
<evidence type="ECO:0000313" key="23">
    <source>
        <dbReference type="EMBL" id="QCF26874.1"/>
    </source>
</evidence>
<accession>A0A4P7XJZ2</accession>
<keyword evidence="5 18" id="KW-0349">Heme</keyword>
<dbReference type="SUPFAM" id="SSF46626">
    <property type="entry name" value="Cytochrome c"/>
    <property type="match status" value="1"/>
</dbReference>
<dbReference type="Gene3D" id="2.60.40.420">
    <property type="entry name" value="Cupredoxins - blue copper proteins"/>
    <property type="match status" value="1"/>
</dbReference>
<dbReference type="InterPro" id="IPR008972">
    <property type="entry name" value="Cupredoxin"/>
</dbReference>
<dbReference type="GO" id="GO:0016020">
    <property type="term" value="C:membrane"/>
    <property type="evidence" value="ECO:0007669"/>
    <property type="project" value="UniProtKB-SubCell"/>
</dbReference>
<keyword evidence="12 18" id="KW-0408">Iron</keyword>
<comment type="function">
    <text evidence="15">Subunits I and II form the functional core of the enzyme complex. Electrons originating in cytochrome c are transferred via heme a and Cu(A) to the binuclear center formed by heme a3 and Cu(B).</text>
</comment>
<evidence type="ECO:0000256" key="3">
    <source>
        <dbReference type="ARBA" id="ARBA00012949"/>
    </source>
</evidence>
<dbReference type="GO" id="GO:0042773">
    <property type="term" value="P:ATP synthesis coupled electron transport"/>
    <property type="evidence" value="ECO:0007669"/>
    <property type="project" value="TreeGrafter"/>
</dbReference>
<evidence type="ECO:0000256" key="6">
    <source>
        <dbReference type="ARBA" id="ARBA00022660"/>
    </source>
</evidence>
<dbReference type="InterPro" id="IPR045187">
    <property type="entry name" value="CcO_II"/>
</dbReference>
<dbReference type="RefSeq" id="WP_136549580.1">
    <property type="nucleotide sequence ID" value="NZ_CP031093.1"/>
</dbReference>
<feature type="domain" description="Cytochrome oxidase subunit II copper A binding" evidence="21">
    <location>
        <begin position="160"/>
        <end position="276"/>
    </location>
</feature>
<dbReference type="InterPro" id="IPR002429">
    <property type="entry name" value="CcO_II-like_C"/>
</dbReference>
<evidence type="ECO:0000256" key="20">
    <source>
        <dbReference type="SAM" id="Phobius"/>
    </source>
</evidence>
<evidence type="ECO:0000313" key="24">
    <source>
        <dbReference type="Proteomes" id="UP000298049"/>
    </source>
</evidence>
<keyword evidence="10" id="KW-0249">Electron transport</keyword>
<dbReference type="InterPro" id="IPR034236">
    <property type="entry name" value="CuRO_CcO_Caa3_II"/>
</dbReference>
<dbReference type="Proteomes" id="UP000298049">
    <property type="component" value="Chromosome"/>
</dbReference>
<dbReference type="Pfam" id="PF00034">
    <property type="entry name" value="Cytochrom_C"/>
    <property type="match status" value="1"/>
</dbReference>
<evidence type="ECO:0000256" key="15">
    <source>
        <dbReference type="ARBA" id="ARBA00024688"/>
    </source>
</evidence>
<comment type="catalytic activity">
    <reaction evidence="17">
        <text>4 Fe(II)-[cytochrome c] + O2 + 8 H(+)(in) = 4 Fe(III)-[cytochrome c] + 2 H2O + 4 H(+)(out)</text>
        <dbReference type="Rhea" id="RHEA:11436"/>
        <dbReference type="Rhea" id="RHEA-COMP:10350"/>
        <dbReference type="Rhea" id="RHEA-COMP:14399"/>
        <dbReference type="ChEBI" id="CHEBI:15377"/>
        <dbReference type="ChEBI" id="CHEBI:15378"/>
        <dbReference type="ChEBI" id="CHEBI:15379"/>
        <dbReference type="ChEBI" id="CHEBI:29033"/>
        <dbReference type="ChEBI" id="CHEBI:29034"/>
        <dbReference type="EC" id="7.1.1.9"/>
    </reaction>
</comment>
<keyword evidence="23" id="KW-0560">Oxidoreductase</keyword>
<dbReference type="AlphaFoldDB" id="A0A4P7XJZ2"/>
<dbReference type="KEGG" id="hmi:soil367_13550"/>
<dbReference type="PROSITE" id="PS51007">
    <property type="entry name" value="CYTC"/>
    <property type="match status" value="1"/>
</dbReference>
<comment type="similarity">
    <text evidence="2">Belongs to the cytochrome c oxidase subunit 2 family.</text>
</comment>
<dbReference type="GO" id="GO:0005507">
    <property type="term" value="F:copper ion binding"/>
    <property type="evidence" value="ECO:0007669"/>
    <property type="project" value="InterPro"/>
</dbReference>
<evidence type="ECO:0000259" key="21">
    <source>
        <dbReference type="PROSITE" id="PS50857"/>
    </source>
</evidence>
<dbReference type="InterPro" id="IPR001505">
    <property type="entry name" value="Copper_CuA"/>
</dbReference>
<evidence type="ECO:0000256" key="10">
    <source>
        <dbReference type="ARBA" id="ARBA00022982"/>
    </source>
</evidence>
<organism evidence="23 24">
    <name type="scientific">Hydrocarboniclastica marina</name>
    <dbReference type="NCBI Taxonomy" id="2259620"/>
    <lineage>
        <taxon>Bacteria</taxon>
        <taxon>Pseudomonadati</taxon>
        <taxon>Pseudomonadota</taxon>
        <taxon>Gammaproteobacteria</taxon>
        <taxon>Alteromonadales</taxon>
        <taxon>Alteromonadaceae</taxon>
        <taxon>Hydrocarboniclastica</taxon>
    </lineage>
</organism>
<dbReference type="SUPFAM" id="SSF49503">
    <property type="entry name" value="Cupredoxins"/>
    <property type="match status" value="1"/>
</dbReference>
<dbReference type="Pfam" id="PF00116">
    <property type="entry name" value="COX2"/>
    <property type="match status" value="1"/>
</dbReference>
<dbReference type="PANTHER" id="PTHR22888">
    <property type="entry name" value="CYTOCHROME C OXIDASE, SUBUNIT II"/>
    <property type="match status" value="1"/>
</dbReference>
<evidence type="ECO:0000256" key="8">
    <source>
        <dbReference type="ARBA" id="ARBA00022723"/>
    </source>
</evidence>
<sequence length="377" mass="40766">MSKVTERSTPANDSGADLGNLSQALSQVFSQSPRPQSHRKHTASPTTAAGRQGLKYLTGGTFVLLLAGCGGDQSALAPAGAAAREIATLWWWMFGAATLIFAVVLFLLLYASLVPAGRRRAVPPRKLIIGGGIVFPVIALSLLLLLGINVGSSMSDSTPADTLKIRITGYQWWWEAEYFLEGDASSFVTANELYLPVGRQAELILESADVIHSFWLPKLAGKKDLIPGMTNRLVVNAEEPGIFRGQCAEYCGTAHTKMAFAAVAVSPDEFEAWALRQSQPQPDEMNEHPGARLFKENGCGLCHTVRGHAAQGKEAPDLTHVGSRKTIAAGVLEMTPRNVARWLAHNNEIKPGNKMPEYQYLDLGSRLAIGDYLESLK</sequence>